<dbReference type="PANTHER" id="PTHR11266:SF8">
    <property type="entry name" value="MPV17-LIKE PROTEIN 2"/>
    <property type="match status" value="1"/>
</dbReference>
<dbReference type="AlphaFoldDB" id="A0AAW1C517"/>
<keyword evidence="3 6" id="KW-0812">Transmembrane</keyword>
<organism evidence="7 8">
    <name type="scientific">Crotalus adamanteus</name>
    <name type="common">Eastern diamondback rattlesnake</name>
    <dbReference type="NCBI Taxonomy" id="8729"/>
    <lineage>
        <taxon>Eukaryota</taxon>
        <taxon>Metazoa</taxon>
        <taxon>Chordata</taxon>
        <taxon>Craniata</taxon>
        <taxon>Vertebrata</taxon>
        <taxon>Euteleostomi</taxon>
        <taxon>Lepidosauria</taxon>
        <taxon>Squamata</taxon>
        <taxon>Bifurcata</taxon>
        <taxon>Unidentata</taxon>
        <taxon>Episquamata</taxon>
        <taxon>Toxicofera</taxon>
        <taxon>Serpentes</taxon>
        <taxon>Colubroidea</taxon>
        <taxon>Viperidae</taxon>
        <taxon>Crotalinae</taxon>
        <taxon>Crotalus</taxon>
    </lineage>
</organism>
<evidence type="ECO:0000313" key="8">
    <source>
        <dbReference type="Proteomes" id="UP001474421"/>
    </source>
</evidence>
<evidence type="ECO:0000256" key="3">
    <source>
        <dbReference type="ARBA" id="ARBA00022692"/>
    </source>
</evidence>
<evidence type="ECO:0000256" key="6">
    <source>
        <dbReference type="RuleBase" id="RU363053"/>
    </source>
</evidence>
<evidence type="ECO:0000256" key="5">
    <source>
        <dbReference type="ARBA" id="ARBA00023136"/>
    </source>
</evidence>
<dbReference type="GO" id="GO:0061668">
    <property type="term" value="P:mitochondrial ribosome assembly"/>
    <property type="evidence" value="ECO:0007669"/>
    <property type="project" value="TreeGrafter"/>
</dbReference>
<dbReference type="Pfam" id="PF04117">
    <property type="entry name" value="Mpv17_PMP22"/>
    <property type="match status" value="1"/>
</dbReference>
<dbReference type="GO" id="GO:0005739">
    <property type="term" value="C:mitochondrion"/>
    <property type="evidence" value="ECO:0007669"/>
    <property type="project" value="TreeGrafter"/>
</dbReference>
<feature type="transmembrane region" description="Helical" evidence="6">
    <location>
        <begin position="133"/>
        <end position="150"/>
    </location>
</feature>
<evidence type="ECO:0000256" key="2">
    <source>
        <dbReference type="ARBA" id="ARBA00006824"/>
    </source>
</evidence>
<dbReference type="PANTHER" id="PTHR11266">
    <property type="entry name" value="PEROXISOMAL MEMBRANE PROTEIN 2, PXMP2 MPV17"/>
    <property type="match status" value="1"/>
</dbReference>
<comment type="similarity">
    <text evidence="2 6">Belongs to the peroxisomal membrane protein PXMP2/4 family.</text>
</comment>
<keyword evidence="8" id="KW-1185">Reference proteome</keyword>
<comment type="caution">
    <text evidence="7">The sequence shown here is derived from an EMBL/GenBank/DDBJ whole genome shotgun (WGS) entry which is preliminary data.</text>
</comment>
<gene>
    <name evidence="7" type="ORF">NXF25_000381</name>
</gene>
<evidence type="ECO:0000256" key="1">
    <source>
        <dbReference type="ARBA" id="ARBA00004141"/>
    </source>
</evidence>
<keyword evidence="5 6" id="KW-0472">Membrane</keyword>
<dbReference type="EMBL" id="JAOTOJ010000001">
    <property type="protein sequence ID" value="KAK9409206.1"/>
    <property type="molecule type" value="Genomic_DNA"/>
</dbReference>
<protein>
    <submittedName>
        <fullName evidence="7">Mpv17-like 2</fullName>
    </submittedName>
</protein>
<dbReference type="Proteomes" id="UP001474421">
    <property type="component" value="Unassembled WGS sequence"/>
</dbReference>
<keyword evidence="4 6" id="KW-1133">Transmembrane helix</keyword>
<reference evidence="7 8" key="1">
    <citation type="journal article" date="2024" name="Proc. Natl. Acad. Sci. U.S.A.">
        <title>The genetic regulatory architecture and epigenomic basis for age-related changes in rattlesnake venom.</title>
        <authorList>
            <person name="Hogan M.P."/>
            <person name="Holding M.L."/>
            <person name="Nystrom G.S."/>
            <person name="Colston T.J."/>
            <person name="Bartlett D.A."/>
            <person name="Mason A.J."/>
            <person name="Ellsworth S.A."/>
            <person name="Rautsaw R.M."/>
            <person name="Lawrence K.C."/>
            <person name="Strickland J.L."/>
            <person name="He B."/>
            <person name="Fraser P."/>
            <person name="Margres M.J."/>
            <person name="Gilbert D.M."/>
            <person name="Gibbs H.L."/>
            <person name="Parkinson C.L."/>
            <person name="Rokyta D.R."/>
        </authorList>
    </citation>
    <scope>NUCLEOTIDE SEQUENCE [LARGE SCALE GENOMIC DNA]</scope>
    <source>
        <strain evidence="7">DRR0105</strain>
    </source>
</reference>
<comment type="subcellular location">
    <subcellularLocation>
        <location evidence="1">Membrane</location>
        <topology evidence="1">Multi-pass membrane protein</topology>
    </subcellularLocation>
</comment>
<accession>A0AAW1C517</accession>
<feature type="transmembrane region" description="Helical" evidence="6">
    <location>
        <begin position="94"/>
        <end position="112"/>
    </location>
</feature>
<name>A0AAW1C517_CROAD</name>
<evidence type="ECO:0000256" key="4">
    <source>
        <dbReference type="ARBA" id="ARBA00022989"/>
    </source>
</evidence>
<dbReference type="InterPro" id="IPR007248">
    <property type="entry name" value="Mpv17_PMP22"/>
</dbReference>
<proteinExistence type="inferred from homology"/>
<evidence type="ECO:0000313" key="7">
    <source>
        <dbReference type="EMBL" id="KAK9409206.1"/>
    </source>
</evidence>
<dbReference type="GO" id="GO:0016020">
    <property type="term" value="C:membrane"/>
    <property type="evidence" value="ECO:0007669"/>
    <property type="project" value="UniProtKB-SubCell"/>
</dbReference>
<sequence length="242" mass="27850">MRRALLLGIEPTSALVAVIDCSLSPHSWRAAMLGLGRQIFSGLSVYWKPLFRGRLLLVTNTVSCGGLLATGDAFRQSWEIKKDSKQKWDRARTARMFAIGCTMGPMLHYWYLWLDRTFPAAGFSGIRTVLKKVLIDQIVASPVFGVWYFIGIGSLEGQTLEQSWHDLEENFWEFYKMDWCVWPPTQLINFLFLPPKYRVIYMNVITLGWDTYLSYLKFRNKKPTLIQDEDSKPCASEIQTTG</sequence>